<dbReference type="InterPro" id="IPR029063">
    <property type="entry name" value="SAM-dependent_MTases_sf"/>
</dbReference>
<proteinExistence type="predicted"/>
<protein>
    <recommendedName>
        <fullName evidence="3">Methyltransferase-domain-containing protein</fullName>
    </recommendedName>
</protein>
<organism evidence="1 2">
    <name type="scientific">Parasitella parasitica</name>
    <dbReference type="NCBI Taxonomy" id="35722"/>
    <lineage>
        <taxon>Eukaryota</taxon>
        <taxon>Fungi</taxon>
        <taxon>Fungi incertae sedis</taxon>
        <taxon>Mucoromycota</taxon>
        <taxon>Mucoromycotina</taxon>
        <taxon>Mucoromycetes</taxon>
        <taxon>Mucorales</taxon>
        <taxon>Mucorineae</taxon>
        <taxon>Mucoraceae</taxon>
        <taxon>Parasitella</taxon>
    </lineage>
</organism>
<evidence type="ECO:0000313" key="2">
    <source>
        <dbReference type="Proteomes" id="UP000054107"/>
    </source>
</evidence>
<dbReference type="Pfam" id="PF10294">
    <property type="entry name" value="Methyltransf_16"/>
    <property type="match status" value="1"/>
</dbReference>
<name>A0A0B7NLK3_9FUNG</name>
<dbReference type="PANTHER" id="PTHR14614">
    <property type="entry name" value="HEPATOCELLULAR CARCINOMA-ASSOCIATED ANTIGEN"/>
    <property type="match status" value="1"/>
</dbReference>
<evidence type="ECO:0008006" key="3">
    <source>
        <dbReference type="Google" id="ProtNLM"/>
    </source>
</evidence>
<dbReference type="SUPFAM" id="SSF53335">
    <property type="entry name" value="S-adenosyl-L-methionine-dependent methyltransferases"/>
    <property type="match status" value="1"/>
</dbReference>
<reference evidence="1 2" key="1">
    <citation type="submission" date="2014-09" db="EMBL/GenBank/DDBJ databases">
        <authorList>
            <person name="Ellenberger Sabrina"/>
        </authorList>
    </citation>
    <scope>NUCLEOTIDE SEQUENCE [LARGE SCALE GENOMIC DNA]</scope>
    <source>
        <strain evidence="1 2">CBS 412.66</strain>
    </source>
</reference>
<dbReference type="Proteomes" id="UP000054107">
    <property type="component" value="Unassembled WGS sequence"/>
</dbReference>
<dbReference type="STRING" id="35722.A0A0B7NLK3"/>
<evidence type="ECO:0000313" key="1">
    <source>
        <dbReference type="EMBL" id="CEP19446.1"/>
    </source>
</evidence>
<dbReference type="InterPro" id="IPR019410">
    <property type="entry name" value="Methyltransf_16"/>
</dbReference>
<dbReference type="Gene3D" id="3.40.50.150">
    <property type="entry name" value="Vaccinia Virus protein VP39"/>
    <property type="match status" value="1"/>
</dbReference>
<sequence length="428" mass="48217">MSLPDQEFRAKLEKHFSLYRINLRSPIASQIAPGHWYRMDLIMVNELGLFRRSDIEPDGQVILAYDLYTPNADGEMTPFSCEDSDWELDIRPSCSFNAGQLSKEANLVPGFVSSGKGAFDIRLTSKRTSSTITAHQTKYLHIYPAQLVDFPKEKKGKHNLETILPLVVGPIEIVPTLKPTCDTSLPLELWHDSATTDMVYDGYRVFSTSRNPPVNIAIHEMWDSGIPGKIWDSALVMLDVIKKMIDIHPEYISQKRVLDLSAGTGLLGLYIASMMASPNSALKQGEITITELNEAVDLIDRNIEINRFLSKESQAKLRTRSLLWGNTKQAEACGKADLIIASDVLYEAQFFEDLVKTFVDLSTESTRIYIGYKRRGFDEAEELRFWALCGAHFSVKLLVYQGQNDEDDGLVPPNTIETGVQLYRLTLL</sequence>
<dbReference type="OrthoDB" id="407325at2759"/>
<accession>A0A0B7NLK3</accession>
<keyword evidence="2" id="KW-1185">Reference proteome</keyword>
<gene>
    <name evidence="1" type="primary">PARPA_13761.1 scaffold 47024</name>
</gene>
<dbReference type="AlphaFoldDB" id="A0A0B7NLK3"/>
<dbReference type="EMBL" id="LN734024">
    <property type="protein sequence ID" value="CEP19446.1"/>
    <property type="molecule type" value="Genomic_DNA"/>
</dbReference>